<protein>
    <submittedName>
        <fullName evidence="1">Uncharacterized protein</fullName>
    </submittedName>
</protein>
<dbReference type="EMBL" id="CAJJDN010000092">
    <property type="protein sequence ID" value="CAD8108747.1"/>
    <property type="molecule type" value="Genomic_DNA"/>
</dbReference>
<evidence type="ECO:0000313" key="2">
    <source>
        <dbReference type="Proteomes" id="UP000692954"/>
    </source>
</evidence>
<dbReference type="AlphaFoldDB" id="A0A8S1PZC6"/>
<sequence length="114" mass="13762">MGVQIRFSKLKKIKIEQLIESLKKFYLIQEPIFNLYSLNMNKECLISVQQVLNPKIQYFLKLFFIGDMGLITKEVQEQLQKLIQIIKIVQKNFLFNEQKKKLWHILKIKESKLY</sequence>
<accession>A0A8S1PZC6</accession>
<comment type="caution">
    <text evidence="1">The sequence shown here is derived from an EMBL/GenBank/DDBJ whole genome shotgun (WGS) entry which is preliminary data.</text>
</comment>
<keyword evidence="2" id="KW-1185">Reference proteome</keyword>
<proteinExistence type="predicted"/>
<gene>
    <name evidence="1" type="ORF">PSON_ATCC_30995.1.T0920051</name>
</gene>
<name>A0A8S1PZC6_9CILI</name>
<evidence type="ECO:0000313" key="1">
    <source>
        <dbReference type="EMBL" id="CAD8108747.1"/>
    </source>
</evidence>
<dbReference type="Proteomes" id="UP000692954">
    <property type="component" value="Unassembled WGS sequence"/>
</dbReference>
<reference evidence="1" key="1">
    <citation type="submission" date="2021-01" db="EMBL/GenBank/DDBJ databases">
        <authorList>
            <consortium name="Genoscope - CEA"/>
            <person name="William W."/>
        </authorList>
    </citation>
    <scope>NUCLEOTIDE SEQUENCE</scope>
</reference>
<organism evidence="1 2">
    <name type="scientific">Paramecium sonneborni</name>
    <dbReference type="NCBI Taxonomy" id="65129"/>
    <lineage>
        <taxon>Eukaryota</taxon>
        <taxon>Sar</taxon>
        <taxon>Alveolata</taxon>
        <taxon>Ciliophora</taxon>
        <taxon>Intramacronucleata</taxon>
        <taxon>Oligohymenophorea</taxon>
        <taxon>Peniculida</taxon>
        <taxon>Parameciidae</taxon>
        <taxon>Paramecium</taxon>
    </lineage>
</organism>